<evidence type="ECO:0000256" key="1">
    <source>
        <dbReference type="ARBA" id="ARBA00022729"/>
    </source>
</evidence>
<dbReference type="InterPro" id="IPR014755">
    <property type="entry name" value="Cu-Rt/internalin_Ig-like"/>
</dbReference>
<feature type="domain" description="SbsA Ig-like" evidence="3">
    <location>
        <begin position="440"/>
        <end position="522"/>
    </location>
</feature>
<evidence type="ECO:0000313" key="6">
    <source>
        <dbReference type="Proteomes" id="UP000479132"/>
    </source>
</evidence>
<comment type="caution">
    <text evidence="5">The sequence shown here is derived from an EMBL/GenBank/DDBJ whole genome shotgun (WGS) entry which is preliminary data.</text>
</comment>
<feature type="domain" description="Secretion system C-terminal sorting" evidence="4">
    <location>
        <begin position="1134"/>
        <end position="1209"/>
    </location>
</feature>
<dbReference type="Pfam" id="PF18962">
    <property type="entry name" value="Por_Secre_tail"/>
    <property type="match status" value="1"/>
</dbReference>
<feature type="signal peptide" evidence="2">
    <location>
        <begin position="1"/>
        <end position="29"/>
    </location>
</feature>
<accession>A0A6M1T1E9</accession>
<dbReference type="Pfam" id="PF13205">
    <property type="entry name" value="Big_5"/>
    <property type="match status" value="1"/>
</dbReference>
<sequence>MIHSLKDRNIFLVVFIGGLLCLFSTQTFAQSKTWVGTTDADWHNPNNWSPSGVPSSSASVTIEPNGGNPFPVISNSDVTVADIQISNYSGGQLTVNNNQTLTITNGLEIISGGTLFIESGGTVHLSGGAFSMDYSNTLIDISTGSFISDVDVTIKGNGLNAGSGTVTFNGNFNLPTSKVFNTETADVTIAGVSEINGTYNGDDGDTVFDNDVEVRSGGVINLDTGTITFNGQGYVRSNGTLNMGSGTVNVNTNLTAESNGNIHVDDGTLNVQGNANFQSNGNLSIDTGTVNVTGDASLESGGDFDLNTGSFNVGGDASFTNGGTVNAGGSDMNLEGDITVQSGGDFNADTSTVVFSGDSTQTINTNGNDLNFYDVVVDSGSTLQTDGSSENTITIENDLTIEEDGTLIVNDDDNIDVQGDLNNNGTIDSGDPFVYEITTPSLTEVLVAYDQKMDPTTSTNTSNYSINKGISITNATLNASDSTVTLTVTPQLTENTEYTLTINDVESADGEKISQDHVKRFTVLIDITYYSRTTGQWDAPNSWSTDSHTGPAASSIPNAQNGEKAIIGNNHTITLGSTQDISNLEQLVINSTGNFHIASGDTLITKNFVVEGDGTFALQNGGTLQIGASDGITAVGNNKGNIQTGTRQFNNAANYIYDGNSLQHTGSGLPQNINDLRINNSSGVIATGNIQTNGTLYLENGTLTIPSGQGIIANTKSIQSGNLKFTRILSGSRGWRMLSSPVATNYNNLLDGLITQGYNGAHYDASTAPYDTLQPNVLYYDETHQGTDNQRWRVPSSASTSVPSGLGHNVYLFGDVFGDSRYNDTLPDTISVVGQENEGTGNKVNLNITHTAAADTGWNLVGNPYGASIDWDNSSGWTKTNVDQTIYVWDANSSSYKTWNGTTGSLGNGLIPPFQAFWIKANADNPELTVTQDAKTFGGNFVGKVPGSAPPTIEIALQRNGTKNSIHFSFHENARVGKDQLDGYYLQPPPEIGTYSKLFSIGRNHKQFSINALPLNFGVPIEIPISAAVFKKGQKVSKTVSLNIAEVKELPYSWSVTLIDRKTGKEIPPQKGFTYQFRTPGAPAKANTADEQILEKEYHIIGESDPAKARFALRIDPGTAASGLPKKIDLKQNYPNPFNPETTIRFTLPIQNKATLEIYDILGRKVATIFNDKSFQAGLHSINWDASKVASGTYIYRLIVEDRVITKKMTLIK</sequence>
<evidence type="ECO:0000256" key="2">
    <source>
        <dbReference type="SAM" id="SignalP"/>
    </source>
</evidence>
<gene>
    <name evidence="5" type="ORF">G3569_05595</name>
</gene>
<feature type="chain" id="PRO_5026810652" evidence="2">
    <location>
        <begin position="30"/>
        <end position="1213"/>
    </location>
</feature>
<evidence type="ECO:0000313" key="5">
    <source>
        <dbReference type="EMBL" id="NGP87817.1"/>
    </source>
</evidence>
<name>A0A6M1T1E9_9BACT</name>
<reference evidence="5 6" key="1">
    <citation type="submission" date="2020-02" db="EMBL/GenBank/DDBJ databases">
        <title>Aliifodinibius halophilus 2W32, complete genome.</title>
        <authorList>
            <person name="Li Y."/>
            <person name="Wu S."/>
        </authorList>
    </citation>
    <scope>NUCLEOTIDE SEQUENCE [LARGE SCALE GENOMIC DNA]</scope>
    <source>
        <strain evidence="5 6">2W32</strain>
    </source>
</reference>
<dbReference type="InterPro" id="IPR026444">
    <property type="entry name" value="Secre_tail"/>
</dbReference>
<organism evidence="5 6">
    <name type="scientific">Fodinibius halophilus</name>
    <dbReference type="NCBI Taxonomy" id="1736908"/>
    <lineage>
        <taxon>Bacteria</taxon>
        <taxon>Pseudomonadati</taxon>
        <taxon>Balneolota</taxon>
        <taxon>Balneolia</taxon>
        <taxon>Balneolales</taxon>
        <taxon>Balneolaceae</taxon>
        <taxon>Fodinibius</taxon>
    </lineage>
</organism>
<dbReference type="Gene3D" id="2.60.40.4070">
    <property type="match status" value="1"/>
</dbReference>
<keyword evidence="6" id="KW-1185">Reference proteome</keyword>
<dbReference type="EMBL" id="JAALLS010000005">
    <property type="protein sequence ID" value="NGP87817.1"/>
    <property type="molecule type" value="Genomic_DNA"/>
</dbReference>
<dbReference type="RefSeq" id="WP_165266918.1">
    <property type="nucleotide sequence ID" value="NZ_JAALLS010000005.1"/>
</dbReference>
<proteinExistence type="predicted"/>
<protein>
    <submittedName>
        <fullName evidence="5">T9SS type A sorting domain-containing protein</fullName>
    </submittedName>
</protein>
<dbReference type="NCBIfam" id="TIGR04183">
    <property type="entry name" value="Por_Secre_tail"/>
    <property type="match status" value="1"/>
</dbReference>
<evidence type="ECO:0000259" key="4">
    <source>
        <dbReference type="Pfam" id="PF18962"/>
    </source>
</evidence>
<evidence type="ECO:0000259" key="3">
    <source>
        <dbReference type="Pfam" id="PF13205"/>
    </source>
</evidence>
<dbReference type="Gene3D" id="2.60.40.1220">
    <property type="match status" value="1"/>
</dbReference>
<dbReference type="Proteomes" id="UP000479132">
    <property type="component" value="Unassembled WGS sequence"/>
</dbReference>
<dbReference type="AlphaFoldDB" id="A0A6M1T1E9"/>
<dbReference type="InterPro" id="IPR032812">
    <property type="entry name" value="SbsA_Ig"/>
</dbReference>
<keyword evidence="1 2" id="KW-0732">Signal</keyword>